<comment type="caution">
    <text evidence="1">The sequence shown here is derived from an EMBL/GenBank/DDBJ whole genome shotgun (WGS) entry which is preliminary data.</text>
</comment>
<evidence type="ECO:0000313" key="2">
    <source>
        <dbReference type="Proteomes" id="UP001162164"/>
    </source>
</evidence>
<keyword evidence="2" id="KW-1185">Reference proteome</keyword>
<gene>
    <name evidence="1" type="ORF">NQ317_013560</name>
</gene>
<name>A0ABQ9JK27_9CUCU</name>
<organism evidence="1 2">
    <name type="scientific">Molorchus minor</name>
    <dbReference type="NCBI Taxonomy" id="1323400"/>
    <lineage>
        <taxon>Eukaryota</taxon>
        <taxon>Metazoa</taxon>
        <taxon>Ecdysozoa</taxon>
        <taxon>Arthropoda</taxon>
        <taxon>Hexapoda</taxon>
        <taxon>Insecta</taxon>
        <taxon>Pterygota</taxon>
        <taxon>Neoptera</taxon>
        <taxon>Endopterygota</taxon>
        <taxon>Coleoptera</taxon>
        <taxon>Polyphaga</taxon>
        <taxon>Cucujiformia</taxon>
        <taxon>Chrysomeloidea</taxon>
        <taxon>Cerambycidae</taxon>
        <taxon>Lamiinae</taxon>
        <taxon>Monochamini</taxon>
        <taxon>Molorchus</taxon>
    </lineage>
</organism>
<proteinExistence type="predicted"/>
<accession>A0ABQ9JK27</accession>
<sequence length="450" mass="52321">MSLRNELENWCIHLESSRVTERKRSCEKLSDLLENDGVLKILNQGSSVSWKDLISAIQECLRKDADKVSRRHKKKGTVNIKYPSAELFLQIIKTSTREADNEINVSNLIGYIIGCMKDPKMKTCYDKTFFLILKEYILVNSRCRGRLHSEDWTELFKLFKKLSEEKFENLVLKCFMLIIKWGPSSGLQPNVLREEFEFITKICLQISQNTPMNQQEDVLDIVLDFCRHTAKDNRVSCCKLGEDVISNFLDLYERNGCEAKIKRQLVEFFLLQVQMHHPSGVPEGHSCAYAVNWATWKRCIKMVYSLLREEIRFYFMYHHKNGSFFLRKGVLVTLCKKFSTLFVEVSHQLFVSPELDVTMTLNCSSISQGSQKRQKLDISLKCYINNIQETKSWLWIHIVSSIIEAYPELITADNYLALLQILSALQIESNDYNNITNIFCVFGDYAGYYG</sequence>
<dbReference type="EMBL" id="JAPWTJ010000482">
    <property type="protein sequence ID" value="KAJ8978032.1"/>
    <property type="molecule type" value="Genomic_DNA"/>
</dbReference>
<protein>
    <recommendedName>
        <fullName evidence="3">Telomere-length maintenance and DNA damage repair domain-containing protein</fullName>
    </recommendedName>
</protein>
<reference evidence="1" key="1">
    <citation type="journal article" date="2023" name="Insect Mol. Biol.">
        <title>Genome sequencing provides insights into the evolution of gene families encoding plant cell wall-degrading enzymes in longhorned beetles.</title>
        <authorList>
            <person name="Shin N.R."/>
            <person name="Okamura Y."/>
            <person name="Kirsch R."/>
            <person name="Pauchet Y."/>
        </authorList>
    </citation>
    <scope>NUCLEOTIDE SEQUENCE</scope>
    <source>
        <strain evidence="1">MMC_N1</strain>
    </source>
</reference>
<evidence type="ECO:0000313" key="1">
    <source>
        <dbReference type="EMBL" id="KAJ8978032.1"/>
    </source>
</evidence>
<evidence type="ECO:0008006" key="3">
    <source>
        <dbReference type="Google" id="ProtNLM"/>
    </source>
</evidence>
<dbReference type="Proteomes" id="UP001162164">
    <property type="component" value="Unassembled WGS sequence"/>
</dbReference>